<dbReference type="InterPro" id="IPR036380">
    <property type="entry name" value="Isochorismatase-like_sf"/>
</dbReference>
<evidence type="ECO:0000259" key="2">
    <source>
        <dbReference type="Pfam" id="PF00857"/>
    </source>
</evidence>
<dbReference type="SUPFAM" id="SSF52499">
    <property type="entry name" value="Isochorismatase-like hydrolases"/>
    <property type="match status" value="1"/>
</dbReference>
<dbReference type="Gene3D" id="3.40.50.850">
    <property type="entry name" value="Isochorismatase-like"/>
    <property type="match status" value="1"/>
</dbReference>
<accession>A0A1F7RQ97</accession>
<comment type="caution">
    <text evidence="3">The sequence shown here is derived from an EMBL/GenBank/DDBJ whole genome shotgun (WGS) entry which is preliminary data.</text>
</comment>
<dbReference type="AlphaFoldDB" id="A0A1F7RQ97"/>
<evidence type="ECO:0000313" key="4">
    <source>
        <dbReference type="Proteomes" id="UP000178797"/>
    </source>
</evidence>
<keyword evidence="1" id="KW-0378">Hydrolase</keyword>
<evidence type="ECO:0000313" key="3">
    <source>
        <dbReference type="EMBL" id="OGL43154.1"/>
    </source>
</evidence>
<name>A0A1F7RQ97_9BACT</name>
<dbReference type="CDD" id="cd00431">
    <property type="entry name" value="cysteine_hydrolases"/>
    <property type="match status" value="1"/>
</dbReference>
<proteinExistence type="predicted"/>
<dbReference type="Pfam" id="PF00857">
    <property type="entry name" value="Isochorismatase"/>
    <property type="match status" value="1"/>
</dbReference>
<dbReference type="Proteomes" id="UP000178797">
    <property type="component" value="Unassembled WGS sequence"/>
</dbReference>
<dbReference type="InterPro" id="IPR050272">
    <property type="entry name" value="Isochorismatase-like_hydrls"/>
</dbReference>
<dbReference type="GO" id="GO:0016787">
    <property type="term" value="F:hydrolase activity"/>
    <property type="evidence" value="ECO:0007669"/>
    <property type="project" value="UniProtKB-KW"/>
</dbReference>
<dbReference type="PANTHER" id="PTHR43540">
    <property type="entry name" value="PEROXYUREIDOACRYLATE/UREIDOACRYLATE AMIDOHYDROLASE-RELATED"/>
    <property type="match status" value="1"/>
</dbReference>
<sequence length="208" mass="23786">MKKAFITSLEEKVNPRHSAILVVDVQNIFCHKKSAVAKKGIDLSMPQKVIPNISSFIDRAREKSVKIIFIQQDINAFSDSQVSKEMMYRAGWKGIKHGKELKWSEELCIKPEAQDLVLRKKKYSAFFGTRLDSILKSKKIKTLIMNGVATNVCVDTTARDGFMRNYYIVLPEDCVASYSKTLHKAALENMNTNFAYVTDSKELLRIWE</sequence>
<dbReference type="PANTHER" id="PTHR43540:SF6">
    <property type="entry name" value="ISOCHORISMATASE-LIKE DOMAIN-CONTAINING PROTEIN"/>
    <property type="match status" value="1"/>
</dbReference>
<reference evidence="3 4" key="1">
    <citation type="journal article" date="2016" name="Nat. Commun.">
        <title>Thousands of microbial genomes shed light on interconnected biogeochemical processes in an aquifer system.</title>
        <authorList>
            <person name="Anantharaman K."/>
            <person name="Brown C.T."/>
            <person name="Hug L.A."/>
            <person name="Sharon I."/>
            <person name="Castelle C.J."/>
            <person name="Probst A.J."/>
            <person name="Thomas B.C."/>
            <person name="Singh A."/>
            <person name="Wilkins M.J."/>
            <person name="Karaoz U."/>
            <person name="Brodie E.L."/>
            <person name="Williams K.H."/>
            <person name="Hubbard S.S."/>
            <person name="Banfield J.F."/>
        </authorList>
    </citation>
    <scope>NUCLEOTIDE SEQUENCE [LARGE SCALE GENOMIC DNA]</scope>
</reference>
<dbReference type="EMBL" id="MGDE01000238">
    <property type="protein sequence ID" value="OGL43154.1"/>
    <property type="molecule type" value="Genomic_DNA"/>
</dbReference>
<feature type="domain" description="Isochorismatase-like" evidence="2">
    <location>
        <begin position="18"/>
        <end position="201"/>
    </location>
</feature>
<organism evidence="3 4">
    <name type="scientific">Candidatus Schekmanbacteria bacterium RBG_16_38_10</name>
    <dbReference type="NCBI Taxonomy" id="1817879"/>
    <lineage>
        <taxon>Bacteria</taxon>
        <taxon>Candidatus Schekmaniibacteriota</taxon>
    </lineage>
</organism>
<gene>
    <name evidence="3" type="ORF">A2W05_00195</name>
</gene>
<dbReference type="InterPro" id="IPR000868">
    <property type="entry name" value="Isochorismatase-like_dom"/>
</dbReference>
<protein>
    <recommendedName>
        <fullName evidence="2">Isochorismatase-like domain-containing protein</fullName>
    </recommendedName>
</protein>
<evidence type="ECO:0000256" key="1">
    <source>
        <dbReference type="ARBA" id="ARBA00022801"/>
    </source>
</evidence>